<keyword evidence="4" id="KW-0863">Zinc-finger</keyword>
<dbReference type="InterPro" id="IPR029071">
    <property type="entry name" value="Ubiquitin-like_domsf"/>
</dbReference>
<comment type="function">
    <text evidence="9">Hydrolase that can remove conjugated ubiquitin from proteins and may therefore play an important regulatory role at the level of protein turnover by preventing degradation.</text>
</comment>
<dbReference type="Pfam" id="PF21403">
    <property type="entry name" value="OTU1_UBXL"/>
    <property type="match status" value="1"/>
</dbReference>
<gene>
    <name evidence="14" type="ORF">OEZ85_007269</name>
</gene>
<proteinExistence type="predicted"/>
<dbReference type="Gene3D" id="3.90.70.80">
    <property type="match status" value="1"/>
</dbReference>
<evidence type="ECO:0000259" key="11">
    <source>
        <dbReference type="Pfam" id="PF02338"/>
    </source>
</evidence>
<evidence type="ECO:0000256" key="9">
    <source>
        <dbReference type="RuleBase" id="RU367104"/>
    </source>
</evidence>
<evidence type="ECO:0000256" key="2">
    <source>
        <dbReference type="ARBA" id="ARBA00022670"/>
    </source>
</evidence>
<dbReference type="InterPro" id="IPR038765">
    <property type="entry name" value="Papain-like_cys_pep_sf"/>
</dbReference>
<dbReference type="InterPro" id="IPR057766">
    <property type="entry name" value="Znf-C2H2_OTU1-like_C"/>
</dbReference>
<evidence type="ECO:0000256" key="5">
    <source>
        <dbReference type="ARBA" id="ARBA00022786"/>
    </source>
</evidence>
<evidence type="ECO:0000256" key="1">
    <source>
        <dbReference type="ARBA" id="ARBA00000707"/>
    </source>
</evidence>
<accession>A0ABY8TZQ6</accession>
<keyword evidence="5 9" id="KW-0833">Ubl conjugation pathway</keyword>
<keyword evidence="6 9" id="KW-0378">Hydrolase</keyword>
<keyword evidence="9" id="KW-0963">Cytoplasm</keyword>
<evidence type="ECO:0000256" key="10">
    <source>
        <dbReference type="SAM" id="MobiDB-lite"/>
    </source>
</evidence>
<protein>
    <recommendedName>
        <fullName evidence="9">Ubiquitin thioesterase OTU</fullName>
        <ecNumber evidence="9">3.4.19.12</ecNumber>
    </recommendedName>
</protein>
<evidence type="ECO:0000313" key="14">
    <source>
        <dbReference type="EMBL" id="WIA13716.1"/>
    </source>
</evidence>
<dbReference type="CDD" id="cd22793">
    <property type="entry name" value="OTU_plant_OTU1_2-like"/>
    <property type="match status" value="1"/>
</dbReference>
<evidence type="ECO:0000259" key="13">
    <source>
        <dbReference type="Pfam" id="PF24560"/>
    </source>
</evidence>
<evidence type="ECO:0000256" key="7">
    <source>
        <dbReference type="ARBA" id="ARBA00022807"/>
    </source>
</evidence>
<keyword evidence="7 9" id="KW-0788">Thiol protease</keyword>
<dbReference type="PANTHER" id="PTHR13312">
    <property type="entry name" value="HIV-INDUCED PROTEIN-7-LIKE PROTEASE"/>
    <property type="match status" value="1"/>
</dbReference>
<evidence type="ECO:0000256" key="6">
    <source>
        <dbReference type="ARBA" id="ARBA00022801"/>
    </source>
</evidence>
<dbReference type="EMBL" id="CP126211">
    <property type="protein sequence ID" value="WIA13716.1"/>
    <property type="molecule type" value="Genomic_DNA"/>
</dbReference>
<feature type="region of interest" description="Disordered" evidence="10">
    <location>
        <begin position="157"/>
        <end position="190"/>
    </location>
</feature>
<dbReference type="Proteomes" id="UP001244341">
    <property type="component" value="Chromosome 4b"/>
</dbReference>
<keyword evidence="2" id="KW-0645">Protease</keyword>
<sequence>MSWNLRVRGPGGQATLAASPDTAISQLQQQIEERLGVPVHLQELLGGFPPKQLQITDPAATLSSVGIANGDSLTVRQAAASAEPPAATPAASGAAAGLGLEAVEAAAAASGGDGYAMDDEDEDAQLAAAIAASLQDNQPAAAATAAPPAAAATAAAAARLAAAPRPPQPSSSKPAPAAGQTPSGAAPAPTSVRLADGSCVVRRIIPSDNSCLFTAVGYVMEHDRGRAAALRQVIAEVVAADPVTYNDGFLGKTNEEYCEWITNKKNWGGGIELAILSAHYGREIAAFDIRTKRCDRYGESEGYAERVLLIYDGLHYDAMAVAAFEGAPEELDITVLQAGTPDADAAAAGAEQLVRACHEARQFTDVANFTLRCGVCQIGLKGEKEAVMHAKETGHSNFAEY</sequence>
<evidence type="ECO:0000256" key="4">
    <source>
        <dbReference type="ARBA" id="ARBA00022771"/>
    </source>
</evidence>
<dbReference type="PANTHER" id="PTHR13312:SF0">
    <property type="entry name" value="UBIQUITIN THIOESTERASE OTU1"/>
    <property type="match status" value="1"/>
</dbReference>
<comment type="subcellular location">
    <subcellularLocation>
        <location evidence="9">Cytoplasm</location>
    </subcellularLocation>
</comment>
<feature type="domain" description="OTU1 Ubl" evidence="12">
    <location>
        <begin position="4"/>
        <end position="53"/>
    </location>
</feature>
<dbReference type="InterPro" id="IPR003323">
    <property type="entry name" value="OTU_dom"/>
</dbReference>
<dbReference type="CDD" id="cd17059">
    <property type="entry name" value="Ubl_OTU1"/>
    <property type="match status" value="1"/>
</dbReference>
<dbReference type="Pfam" id="PF02338">
    <property type="entry name" value="OTU"/>
    <property type="match status" value="1"/>
</dbReference>
<dbReference type="SUPFAM" id="SSF54236">
    <property type="entry name" value="Ubiquitin-like"/>
    <property type="match status" value="1"/>
</dbReference>
<evidence type="ECO:0000313" key="15">
    <source>
        <dbReference type="Proteomes" id="UP001244341"/>
    </source>
</evidence>
<dbReference type="EC" id="3.4.19.12" evidence="9"/>
<dbReference type="Gene3D" id="3.10.20.90">
    <property type="entry name" value="Phosphatidylinositol 3-kinase Catalytic Subunit, Chain A, domain 1"/>
    <property type="match status" value="1"/>
</dbReference>
<keyword evidence="8" id="KW-0862">Zinc</keyword>
<dbReference type="SUPFAM" id="SSF54001">
    <property type="entry name" value="Cysteine proteinases"/>
    <property type="match status" value="1"/>
</dbReference>
<dbReference type="Pfam" id="PF24560">
    <property type="entry name" value="zf-C2H2_OTU1_C"/>
    <property type="match status" value="1"/>
</dbReference>
<dbReference type="InterPro" id="IPR048857">
    <property type="entry name" value="OTU1_Ubl"/>
</dbReference>
<comment type="catalytic activity">
    <reaction evidence="1 9">
        <text>Thiol-dependent hydrolysis of ester, thioester, amide, peptide and isopeptide bonds formed by the C-terminal Gly of ubiquitin (a 76-residue protein attached to proteins as an intracellular targeting signal).</text>
        <dbReference type="EC" id="3.4.19.12"/>
    </reaction>
</comment>
<organism evidence="14 15">
    <name type="scientific">Tetradesmus obliquus</name>
    <name type="common">Green alga</name>
    <name type="synonym">Acutodesmus obliquus</name>
    <dbReference type="NCBI Taxonomy" id="3088"/>
    <lineage>
        <taxon>Eukaryota</taxon>
        <taxon>Viridiplantae</taxon>
        <taxon>Chlorophyta</taxon>
        <taxon>core chlorophytes</taxon>
        <taxon>Chlorophyceae</taxon>
        <taxon>CS clade</taxon>
        <taxon>Sphaeropleales</taxon>
        <taxon>Scenedesmaceae</taxon>
        <taxon>Tetradesmus</taxon>
    </lineage>
</organism>
<feature type="domain" description="OTU1-like C-terminal C2H2-type zinc finger" evidence="13">
    <location>
        <begin position="367"/>
        <end position="401"/>
    </location>
</feature>
<evidence type="ECO:0000256" key="8">
    <source>
        <dbReference type="ARBA" id="ARBA00022833"/>
    </source>
</evidence>
<reference evidence="14 15" key="1">
    <citation type="submission" date="2023-05" db="EMBL/GenBank/DDBJ databases">
        <title>A 100% complete, gapless, phased diploid assembly of the Scenedesmus obliquus UTEX 3031 genome.</title>
        <authorList>
            <person name="Biondi T.C."/>
            <person name="Hanschen E.R."/>
            <person name="Kwon T."/>
            <person name="Eng W."/>
            <person name="Kruse C.P.S."/>
            <person name="Koehler S.I."/>
            <person name="Kunde Y."/>
            <person name="Gleasner C.D."/>
            <person name="You Mak K.T."/>
            <person name="Polle J."/>
            <person name="Hovde B.T."/>
            <person name="Starkenburg S.R."/>
        </authorList>
    </citation>
    <scope>NUCLEOTIDE SEQUENCE [LARGE SCALE GENOMIC DNA]</scope>
    <source>
        <strain evidence="14 15">DOE0152z</strain>
    </source>
</reference>
<evidence type="ECO:0000259" key="12">
    <source>
        <dbReference type="Pfam" id="PF21403"/>
    </source>
</evidence>
<keyword evidence="15" id="KW-1185">Reference proteome</keyword>
<evidence type="ECO:0000256" key="3">
    <source>
        <dbReference type="ARBA" id="ARBA00022723"/>
    </source>
</evidence>
<name>A0ABY8TZQ6_TETOB</name>
<feature type="domain" description="OTU" evidence="11">
    <location>
        <begin position="206"/>
        <end position="286"/>
    </location>
</feature>
<keyword evidence="3" id="KW-0479">Metal-binding</keyword>